<protein>
    <recommendedName>
        <fullName evidence="3">Alanine--tRNA ligase</fullName>
        <ecNumber evidence="2">6.1.1.7</ecNumber>
    </recommendedName>
</protein>
<keyword evidence="6 14" id="KW-0479">Metal-binding</keyword>
<dbReference type="SUPFAM" id="SSF101353">
    <property type="entry name" value="Putative anticodon-binding domain of alanyl-tRNA synthetase (AlaRS)"/>
    <property type="match status" value="1"/>
</dbReference>
<dbReference type="SUPFAM" id="SSF55681">
    <property type="entry name" value="Class II aaRS and biotin synthetases"/>
    <property type="match status" value="1"/>
</dbReference>
<evidence type="ECO:0000256" key="11">
    <source>
        <dbReference type="ARBA" id="ARBA00022917"/>
    </source>
</evidence>
<dbReference type="PRINTS" id="PR00980">
    <property type="entry name" value="TRNASYNTHALA"/>
</dbReference>
<feature type="binding site" evidence="14">
    <location>
        <position position="639"/>
    </location>
    <ligand>
        <name>Zn(2+)</name>
        <dbReference type="ChEBI" id="CHEBI:29105"/>
    </ligand>
</feature>
<evidence type="ECO:0000256" key="8">
    <source>
        <dbReference type="ARBA" id="ARBA00022833"/>
    </source>
</evidence>
<evidence type="ECO:0000256" key="13">
    <source>
        <dbReference type="ARBA" id="ARBA00048300"/>
    </source>
</evidence>
<dbReference type="InterPro" id="IPR012947">
    <property type="entry name" value="tRNA_SAD"/>
</dbReference>
<evidence type="ECO:0000259" key="15">
    <source>
        <dbReference type="PROSITE" id="PS50860"/>
    </source>
</evidence>
<evidence type="ECO:0000256" key="5">
    <source>
        <dbReference type="ARBA" id="ARBA00022598"/>
    </source>
</evidence>
<dbReference type="FunFam" id="3.30.930.10:FF:000011">
    <property type="entry name" value="Alanine--tRNA ligase, cytoplasmic"/>
    <property type="match status" value="1"/>
</dbReference>
<dbReference type="InterPro" id="IPR045864">
    <property type="entry name" value="aa-tRNA-synth_II/BPL/LPL"/>
</dbReference>
<organism evidence="16 17">
    <name type="scientific">Sinanodonta woodiana</name>
    <name type="common">Chinese pond mussel</name>
    <name type="synonym">Anodonta woodiana</name>
    <dbReference type="NCBI Taxonomy" id="1069815"/>
    <lineage>
        <taxon>Eukaryota</taxon>
        <taxon>Metazoa</taxon>
        <taxon>Spiralia</taxon>
        <taxon>Lophotrochozoa</taxon>
        <taxon>Mollusca</taxon>
        <taxon>Bivalvia</taxon>
        <taxon>Autobranchia</taxon>
        <taxon>Heteroconchia</taxon>
        <taxon>Palaeoheterodonta</taxon>
        <taxon>Unionida</taxon>
        <taxon>Unionoidea</taxon>
        <taxon>Unionidae</taxon>
        <taxon>Unioninae</taxon>
        <taxon>Sinanodonta</taxon>
    </lineage>
</organism>
<comment type="subunit">
    <text evidence="14">Monomer.</text>
</comment>
<dbReference type="InterPro" id="IPR050058">
    <property type="entry name" value="Ala-tRNA_ligase"/>
</dbReference>
<dbReference type="SUPFAM" id="SSF55186">
    <property type="entry name" value="ThrRS/AlaRS common domain"/>
    <property type="match status" value="1"/>
</dbReference>
<keyword evidence="4 14" id="KW-0820">tRNA-binding</keyword>
<dbReference type="Gene3D" id="3.30.930.10">
    <property type="entry name" value="Bira Bifunctional Protein, Domain 2"/>
    <property type="match status" value="1"/>
</dbReference>
<accession>A0ABD3VIX6</accession>
<reference evidence="16 17" key="1">
    <citation type="submission" date="2024-11" db="EMBL/GenBank/DDBJ databases">
        <title>Chromosome-level genome assembly of the freshwater bivalve Anodonta woodiana.</title>
        <authorList>
            <person name="Chen X."/>
        </authorList>
    </citation>
    <scope>NUCLEOTIDE SEQUENCE [LARGE SCALE GENOMIC DNA]</scope>
    <source>
        <strain evidence="16">MN2024</strain>
        <tissue evidence="16">Gills</tissue>
    </source>
</reference>
<dbReference type="Gene3D" id="2.40.30.130">
    <property type="match status" value="1"/>
</dbReference>
<keyword evidence="7 14" id="KW-0547">Nucleotide-binding</keyword>
<dbReference type="GO" id="GO:0006412">
    <property type="term" value="P:translation"/>
    <property type="evidence" value="ECO:0007669"/>
    <property type="project" value="UniProtKB-KW"/>
</dbReference>
<evidence type="ECO:0000256" key="10">
    <source>
        <dbReference type="ARBA" id="ARBA00022884"/>
    </source>
</evidence>
<dbReference type="InterPro" id="IPR018162">
    <property type="entry name" value="Ala-tRNA-ligase_IIc_anticod-bd"/>
</dbReference>
<dbReference type="GO" id="GO:0004813">
    <property type="term" value="F:alanine-tRNA ligase activity"/>
    <property type="evidence" value="ECO:0007669"/>
    <property type="project" value="UniProtKB-UniRule"/>
</dbReference>
<dbReference type="InterPro" id="IPR002318">
    <property type="entry name" value="Ala-tRNA-lgiase_IIc"/>
</dbReference>
<evidence type="ECO:0000256" key="6">
    <source>
        <dbReference type="ARBA" id="ARBA00022723"/>
    </source>
</evidence>
<dbReference type="Gene3D" id="3.30.980.10">
    <property type="entry name" value="Threonyl-trna Synthetase, Chain A, domain 2"/>
    <property type="match status" value="1"/>
</dbReference>
<evidence type="ECO:0000256" key="3">
    <source>
        <dbReference type="ARBA" id="ARBA00017959"/>
    </source>
</evidence>
<dbReference type="CDD" id="cd00673">
    <property type="entry name" value="AlaRS_core"/>
    <property type="match status" value="1"/>
</dbReference>
<dbReference type="Pfam" id="PF01411">
    <property type="entry name" value="tRNA-synt_2c"/>
    <property type="match status" value="1"/>
</dbReference>
<evidence type="ECO:0000256" key="12">
    <source>
        <dbReference type="ARBA" id="ARBA00023146"/>
    </source>
</evidence>
<feature type="binding site" evidence="14">
    <location>
        <position position="747"/>
    </location>
    <ligand>
        <name>Zn(2+)</name>
        <dbReference type="ChEBI" id="CHEBI:29105"/>
    </ligand>
</feature>
<keyword evidence="5 14" id="KW-0436">Ligase</keyword>
<dbReference type="EMBL" id="JBJQND010000011">
    <property type="protein sequence ID" value="KAL3861003.1"/>
    <property type="molecule type" value="Genomic_DNA"/>
</dbReference>
<proteinExistence type="inferred from homology"/>
<keyword evidence="9 14" id="KW-0067">ATP-binding</keyword>
<evidence type="ECO:0000256" key="9">
    <source>
        <dbReference type="ARBA" id="ARBA00022840"/>
    </source>
</evidence>
<gene>
    <name evidence="16" type="ORF">ACJMK2_007096</name>
</gene>
<dbReference type="FunFam" id="3.30.980.10:FF:000004">
    <property type="entry name" value="Alanine--tRNA ligase, cytoplasmic"/>
    <property type="match status" value="1"/>
</dbReference>
<feature type="domain" description="Alanyl-transfer RNA synthetases family profile" evidence="15">
    <location>
        <begin position="34"/>
        <end position="786"/>
    </location>
</feature>
<comment type="cofactor">
    <cofactor evidence="14">
        <name>Zn(2+)</name>
        <dbReference type="ChEBI" id="CHEBI:29105"/>
    </cofactor>
    <text evidence="14">Binds 1 zinc ion per subunit.</text>
</comment>
<dbReference type="AlphaFoldDB" id="A0ABD3VIX6"/>
<keyword evidence="10 14" id="KW-0694">RNA-binding</keyword>
<dbReference type="PANTHER" id="PTHR11777">
    <property type="entry name" value="ALANYL-TRNA SYNTHETASE"/>
    <property type="match status" value="1"/>
</dbReference>
<keyword evidence="17" id="KW-1185">Reference proteome</keyword>
<dbReference type="InterPro" id="IPR009000">
    <property type="entry name" value="Transl_B-barrel_sf"/>
</dbReference>
<evidence type="ECO:0000256" key="1">
    <source>
        <dbReference type="ARBA" id="ARBA00008429"/>
    </source>
</evidence>
<dbReference type="SMART" id="SM00863">
    <property type="entry name" value="tRNA_SAD"/>
    <property type="match status" value="1"/>
</dbReference>
<feature type="binding site" evidence="14">
    <location>
        <position position="743"/>
    </location>
    <ligand>
        <name>Zn(2+)</name>
        <dbReference type="ChEBI" id="CHEBI:29105"/>
    </ligand>
</feature>
<comment type="function">
    <text evidence="14">Catalyzes the attachment of alanine to tRNA(Ala) in a two-step reaction: alanine is first activated by ATP to form Ala-AMP and then transferred to the acceptor end of tRNA(Ala). Also edits incorrectly charged tRNA(Ala) via its editing domain.</text>
</comment>
<dbReference type="PANTHER" id="PTHR11777:SF9">
    <property type="entry name" value="ALANINE--TRNA LIGASE, CYTOPLASMIC"/>
    <property type="match status" value="1"/>
</dbReference>
<evidence type="ECO:0000256" key="4">
    <source>
        <dbReference type="ARBA" id="ARBA00022555"/>
    </source>
</evidence>
<dbReference type="NCBIfam" id="TIGR00344">
    <property type="entry name" value="alaS"/>
    <property type="match status" value="1"/>
</dbReference>
<comment type="caution">
    <text evidence="16">The sequence shown here is derived from an EMBL/GenBank/DDBJ whole genome shotgun (WGS) entry which is preliminary data.</text>
</comment>
<dbReference type="Proteomes" id="UP001634394">
    <property type="component" value="Unassembled WGS sequence"/>
</dbReference>
<dbReference type="SUPFAM" id="SSF50447">
    <property type="entry name" value="Translation proteins"/>
    <property type="match status" value="1"/>
</dbReference>
<feature type="binding site" evidence="14">
    <location>
        <position position="635"/>
    </location>
    <ligand>
        <name>Zn(2+)</name>
        <dbReference type="ChEBI" id="CHEBI:29105"/>
    </ligand>
</feature>
<comment type="similarity">
    <text evidence="1">Belongs to the class-II aminoacyl-tRNA synthetase family. Alax-L subfamily.</text>
</comment>
<evidence type="ECO:0000313" key="16">
    <source>
        <dbReference type="EMBL" id="KAL3861003.1"/>
    </source>
</evidence>
<dbReference type="InterPro" id="IPR023033">
    <property type="entry name" value="Ala_tRNA_ligase_euk/bac"/>
</dbReference>
<dbReference type="GO" id="GO:0005524">
    <property type="term" value="F:ATP binding"/>
    <property type="evidence" value="ECO:0007669"/>
    <property type="project" value="UniProtKB-UniRule"/>
</dbReference>
<keyword evidence="11 14" id="KW-0648">Protein biosynthesis</keyword>
<keyword evidence="12 14" id="KW-0030">Aminoacyl-tRNA synthetase</keyword>
<name>A0ABD3VIX6_SINWO</name>
<sequence length="974" mass="109311">MFHREAHNICYRCLKKIWAVRYFSTKTFESKEMWSSKDVRKAFLDFFCTRYDHKFVPSSSVIPSKGQGTYFTNAGMNQFKPLFLGTAPPLTEMASYRRVANSQKCVRVGGKHNDLDDVGKDLTHHTFFEMLGSWSFGDYFKKDACAMALELLSEVYRIPVDRLYFTYFGGDPNLGLKPDMECRNIWKSLGIAENRILPFGSSDNFWDMGDVGPCGPCTEIHFDHIGNRDASKLVNTGSPDVIEIWNLVFMEYDRQSDQSLHPLPQQHVDTGMGLERMCAVLAGTKSNYSTDLFLPIFRVIQKETGAPMYQDLTGSADTGGINTAYRMVADHARMFTVCISDGLLPGKGDLGSKLRSVMHRSIQQYREVLKAPPGHLIKLVDPVVESLGKSFPELSKNSQKIKDAVQLTEDRYIQSVEEGRKALDKMMKKKGNLTHLTAEAMIDLRQGKYGNLTMSEDVIQHIAVERNLQLNWDGYYSLLNSQVVSSDPQEQEETTTVTLSQEVLQELSRQQISYTDDSLKYVYTRKSSGYEFGSYPPCQTVFLVSEKGQPVETVASGATCGIILDKTPFYAEGGGQVPDTGFIITESGRLEVSDVKKYKGYVLHIGTVMDGKIKKYQEVKTHIDKERRMSCMRNHTATHILNAALRQIIKEDVQQLGSYVGPDKFTFDFSCLRNLSKSDIEELDVLVKNTISAGQNVDRRTVPLQEALKTDGIVCLANEVYPEEVNVITIGKTPRSCYSSELCGGTHVLNTGDLVEFCISKVSGVAQGTKRVIGHTGQYATQAYASGAQILHMYQELQEAVQNGQNLALIEILSKKINQSLSNDLLPKLLREDILNKMVAIGERISMVQNKANFGMAQKNITELMENTECKFIIENVKFKTPLQAKRLMSKLQIVKPVIIVSDLEGKMIALISAPKEFANKLERVCQTLSTALGSQKRVITDGPPDVIQYIMTGQRKHLKTFTEESKRLLETIT</sequence>
<dbReference type="GO" id="GO:0000049">
    <property type="term" value="F:tRNA binding"/>
    <property type="evidence" value="ECO:0007669"/>
    <property type="project" value="UniProtKB-KW"/>
</dbReference>
<dbReference type="PROSITE" id="PS50860">
    <property type="entry name" value="AA_TRNA_LIGASE_II_ALA"/>
    <property type="match status" value="1"/>
</dbReference>
<dbReference type="GO" id="GO:0008270">
    <property type="term" value="F:zinc ion binding"/>
    <property type="evidence" value="ECO:0007669"/>
    <property type="project" value="UniProtKB-UniRule"/>
</dbReference>
<dbReference type="HAMAP" id="MF_00036_B">
    <property type="entry name" value="Ala_tRNA_synth_B"/>
    <property type="match status" value="1"/>
</dbReference>
<comment type="catalytic activity">
    <reaction evidence="13 14">
        <text>tRNA(Ala) + L-alanine + ATP = L-alanyl-tRNA(Ala) + AMP + diphosphate</text>
        <dbReference type="Rhea" id="RHEA:12540"/>
        <dbReference type="Rhea" id="RHEA-COMP:9657"/>
        <dbReference type="Rhea" id="RHEA-COMP:9923"/>
        <dbReference type="ChEBI" id="CHEBI:30616"/>
        <dbReference type="ChEBI" id="CHEBI:33019"/>
        <dbReference type="ChEBI" id="CHEBI:57972"/>
        <dbReference type="ChEBI" id="CHEBI:78442"/>
        <dbReference type="ChEBI" id="CHEBI:78497"/>
        <dbReference type="ChEBI" id="CHEBI:456215"/>
        <dbReference type="EC" id="6.1.1.7"/>
    </reaction>
</comment>
<evidence type="ECO:0000256" key="2">
    <source>
        <dbReference type="ARBA" id="ARBA00013168"/>
    </source>
</evidence>
<dbReference type="InterPro" id="IPR018163">
    <property type="entry name" value="Thr/Ala-tRNA-synth_IIc_edit"/>
</dbReference>
<dbReference type="InterPro" id="IPR018165">
    <property type="entry name" value="Ala-tRNA-synth_IIc_core"/>
</dbReference>
<evidence type="ECO:0000313" key="17">
    <source>
        <dbReference type="Proteomes" id="UP001634394"/>
    </source>
</evidence>
<dbReference type="EC" id="6.1.1.7" evidence="2"/>
<comment type="domain">
    <text evidence="14">Consists of three domains; the N-terminal catalytic domain, the editing domain and the C-terminal C-Ala domain. The editing domain removes incorrectly charged amino acids, while the C-Ala domain, along with tRNA(Ala), serves as a bridge to cooperatively bring together the editing and aminoacylation centers thus stimulating deacylation of misacylated tRNAs.</text>
</comment>
<evidence type="ECO:0000256" key="14">
    <source>
        <dbReference type="HAMAP-Rule" id="MF_03133"/>
    </source>
</evidence>
<dbReference type="Pfam" id="PF07973">
    <property type="entry name" value="tRNA_SAD"/>
    <property type="match status" value="1"/>
</dbReference>
<evidence type="ECO:0000256" key="7">
    <source>
        <dbReference type="ARBA" id="ARBA00022741"/>
    </source>
</evidence>
<dbReference type="InterPro" id="IPR018164">
    <property type="entry name" value="Ala-tRNA-synth_IIc_N"/>
</dbReference>
<keyword evidence="8 14" id="KW-0862">Zinc</keyword>